<protein>
    <submittedName>
        <fullName evidence="3">Uncharacterized protein</fullName>
    </submittedName>
</protein>
<dbReference type="EMBL" id="JAJTJA010000001">
    <property type="protein sequence ID" value="KAH8705114.1"/>
    <property type="molecule type" value="Genomic_DNA"/>
</dbReference>
<dbReference type="AlphaFoldDB" id="A0AAD4Q3J8"/>
<organism evidence="3 4">
    <name type="scientific">Talaromyces proteolyticus</name>
    <dbReference type="NCBI Taxonomy" id="1131652"/>
    <lineage>
        <taxon>Eukaryota</taxon>
        <taxon>Fungi</taxon>
        <taxon>Dikarya</taxon>
        <taxon>Ascomycota</taxon>
        <taxon>Pezizomycotina</taxon>
        <taxon>Eurotiomycetes</taxon>
        <taxon>Eurotiomycetidae</taxon>
        <taxon>Eurotiales</taxon>
        <taxon>Trichocomaceae</taxon>
        <taxon>Talaromyces</taxon>
        <taxon>Talaromyces sect. Bacilispori</taxon>
    </lineage>
</organism>
<keyword evidence="2" id="KW-1133">Transmembrane helix</keyword>
<feature type="region of interest" description="Disordered" evidence="1">
    <location>
        <begin position="1"/>
        <end position="26"/>
    </location>
</feature>
<keyword evidence="2" id="KW-0472">Membrane</keyword>
<accession>A0AAD4Q3J8</accession>
<feature type="transmembrane region" description="Helical" evidence="2">
    <location>
        <begin position="46"/>
        <end position="63"/>
    </location>
</feature>
<evidence type="ECO:0000256" key="2">
    <source>
        <dbReference type="SAM" id="Phobius"/>
    </source>
</evidence>
<dbReference type="RefSeq" id="XP_046077735.1">
    <property type="nucleotide sequence ID" value="XM_046219606.1"/>
</dbReference>
<dbReference type="GeneID" id="70249893"/>
<reference evidence="3" key="1">
    <citation type="submission" date="2021-12" db="EMBL/GenBank/DDBJ databases">
        <title>Convergent genome expansion in fungi linked to evolution of root-endophyte symbiosis.</title>
        <authorList>
            <consortium name="DOE Joint Genome Institute"/>
            <person name="Ke Y.-H."/>
            <person name="Bonito G."/>
            <person name="Liao H.-L."/>
            <person name="Looney B."/>
            <person name="Rojas-Flechas A."/>
            <person name="Nash J."/>
            <person name="Hameed K."/>
            <person name="Schadt C."/>
            <person name="Martin F."/>
            <person name="Crous P.W."/>
            <person name="Miettinen O."/>
            <person name="Magnuson J.K."/>
            <person name="Labbe J."/>
            <person name="Jacobson D."/>
            <person name="Doktycz M.J."/>
            <person name="Veneault-Fourrey C."/>
            <person name="Kuo A."/>
            <person name="Mondo S."/>
            <person name="Calhoun S."/>
            <person name="Riley R."/>
            <person name="Ohm R."/>
            <person name="LaButti K."/>
            <person name="Andreopoulos B."/>
            <person name="Pangilinan J."/>
            <person name="Nolan M."/>
            <person name="Tritt A."/>
            <person name="Clum A."/>
            <person name="Lipzen A."/>
            <person name="Daum C."/>
            <person name="Barry K."/>
            <person name="Grigoriev I.V."/>
            <person name="Vilgalys R."/>
        </authorList>
    </citation>
    <scope>NUCLEOTIDE SEQUENCE</scope>
    <source>
        <strain evidence="3">PMI_201</strain>
    </source>
</reference>
<keyword evidence="4" id="KW-1185">Reference proteome</keyword>
<keyword evidence="2" id="KW-0812">Transmembrane</keyword>
<proteinExistence type="predicted"/>
<evidence type="ECO:0000313" key="3">
    <source>
        <dbReference type="EMBL" id="KAH8705114.1"/>
    </source>
</evidence>
<dbReference type="Proteomes" id="UP001201262">
    <property type="component" value="Unassembled WGS sequence"/>
</dbReference>
<name>A0AAD4Q3J8_9EURO</name>
<evidence type="ECO:0000256" key="1">
    <source>
        <dbReference type="SAM" id="MobiDB-lite"/>
    </source>
</evidence>
<comment type="caution">
    <text evidence="3">The sequence shown here is derived from an EMBL/GenBank/DDBJ whole genome shotgun (WGS) entry which is preliminary data.</text>
</comment>
<gene>
    <name evidence="3" type="ORF">BGW36DRAFT_421686</name>
</gene>
<dbReference type="PANTHER" id="PTHR33604:SF3">
    <property type="entry name" value="OSJNBA0004B13.7 PROTEIN"/>
    <property type="match status" value="1"/>
</dbReference>
<evidence type="ECO:0000313" key="4">
    <source>
        <dbReference type="Proteomes" id="UP001201262"/>
    </source>
</evidence>
<dbReference type="PANTHER" id="PTHR33604">
    <property type="entry name" value="OSJNBA0004B13.7 PROTEIN"/>
    <property type="match status" value="1"/>
</dbReference>
<sequence length="653" mass="74170">MPLARRAPDVDTELGKKFDDAHVQEARPNHRKPSLFTWRPRRRRRLLLFIVGAYLLYLFYKNIPTDLRPAVERYDPRFAKPQPFQHAAQDDSTTSDDGAGQDYKGRLKFPWLSTTLYHARAATKGIDNSVLFAAADLYSVSDLIPLACEMARRRTNTVHFVLGGRDRVTIEGIQHVNGISNGDCPIFWHDAHLDHSSASAEERLETGMVVSADYIDAFLRPKAIITHDDNFEENYFYNAIRQSANWRGTTLISLPTKALDFIWLSRLDSSSLKAWNDVHVDMLVHAPTDSSGSLIRLLRSLEKADYLGSKPSLAIEMPFQTDPFLLEFVRTTASNEHFPVYTTLRRRVAPGMTPIQSTVRTVEAFYPKDSAGSHLLLLSPQAELSPSFYHYLKYTILRYRHSVHAVNESSNLLGVSLELPARKPTDDSLLSIPTESDTPFFKWQAPNSNAALYFGDKWAELHTFLASCLAAAARSKVEAREKLISTKYPSFMEELFELMRVKGYYMLYPSFPLTQGFSLATIHNDLYQPPEEFQVGSSPSDHQWDNYLQELRVTPVEDLNIELGSVERPLSRHPTINPLFQRLPLQVPELDTLPLLSFKGETTSPENFDANTKAFARKFSTSVGGCNEVPARLVQENENEPYNIDDLFCLDFH</sequence>